<dbReference type="PANTHER" id="PTHR46691">
    <property type="entry name" value="HIGH MOBILITY GROUP B PROTEIN 9"/>
    <property type="match status" value="1"/>
</dbReference>
<dbReference type="GO" id="GO:0003677">
    <property type="term" value="F:DNA binding"/>
    <property type="evidence" value="ECO:0007669"/>
    <property type="project" value="UniProtKB-UniRule"/>
</dbReference>
<comment type="caution">
    <text evidence="5">The sequence shown here is derived from an EMBL/GenBank/DDBJ whole genome shotgun (WGS) entry which is preliminary data.</text>
</comment>
<dbReference type="SMART" id="SM00501">
    <property type="entry name" value="BRIGHT"/>
    <property type="match status" value="1"/>
</dbReference>
<evidence type="ECO:0000313" key="6">
    <source>
        <dbReference type="Proteomes" id="UP000657918"/>
    </source>
</evidence>
<proteinExistence type="predicted"/>
<reference evidence="5 6" key="1">
    <citation type="submission" date="2020-10" db="EMBL/GenBank/DDBJ databases">
        <title>Plant Genome Project.</title>
        <authorList>
            <person name="Zhang R.-G."/>
        </authorList>
    </citation>
    <scope>NUCLEOTIDE SEQUENCE [LARGE SCALE GENOMIC DNA]</scope>
    <source>
        <strain evidence="5">FAFU-HL-1</strain>
        <tissue evidence="5">Leaf</tissue>
    </source>
</reference>
<gene>
    <name evidence="5" type="ORF">SADUNF_Sadunf17G0050700</name>
</gene>
<feature type="region of interest" description="Disordered" evidence="2">
    <location>
        <begin position="451"/>
        <end position="550"/>
    </location>
</feature>
<dbReference type="Gene3D" id="1.10.150.60">
    <property type="entry name" value="ARID DNA-binding domain"/>
    <property type="match status" value="1"/>
</dbReference>
<name>A0A835J7H6_9ROSI</name>
<dbReference type="OrthoDB" id="338531at2759"/>
<dbReference type="PROSITE" id="PS50118">
    <property type="entry name" value="HMG_BOX_2"/>
    <property type="match status" value="1"/>
</dbReference>
<dbReference type="SUPFAM" id="SSF46774">
    <property type="entry name" value="ARID-like"/>
    <property type="match status" value="1"/>
</dbReference>
<dbReference type="EMBL" id="JADGMS010000017">
    <property type="protein sequence ID" value="KAF9663444.1"/>
    <property type="molecule type" value="Genomic_DNA"/>
</dbReference>
<dbReference type="Pfam" id="PF00505">
    <property type="entry name" value="HMG_box"/>
    <property type="match status" value="1"/>
</dbReference>
<dbReference type="InterPro" id="IPR009071">
    <property type="entry name" value="HMG_box_dom"/>
</dbReference>
<feature type="compositionally biased region" description="Polar residues" evidence="2">
    <location>
        <begin position="309"/>
        <end position="332"/>
    </location>
</feature>
<organism evidence="5 6">
    <name type="scientific">Salix dunnii</name>
    <dbReference type="NCBI Taxonomy" id="1413687"/>
    <lineage>
        <taxon>Eukaryota</taxon>
        <taxon>Viridiplantae</taxon>
        <taxon>Streptophyta</taxon>
        <taxon>Embryophyta</taxon>
        <taxon>Tracheophyta</taxon>
        <taxon>Spermatophyta</taxon>
        <taxon>Magnoliopsida</taxon>
        <taxon>eudicotyledons</taxon>
        <taxon>Gunneridae</taxon>
        <taxon>Pentapetalae</taxon>
        <taxon>rosids</taxon>
        <taxon>fabids</taxon>
        <taxon>Malpighiales</taxon>
        <taxon>Salicaceae</taxon>
        <taxon>Saliceae</taxon>
        <taxon>Salix</taxon>
    </lineage>
</organism>
<keyword evidence="1" id="KW-0539">Nucleus</keyword>
<sequence length="550" mass="61124">MASTSCAKQSPTLLNEPVMNNVQYPTPGATYEDVIVSPNLFMETLEKFHAAMGTKFMIPIIGGKELNLHRLFVEVTSRGGIEKRAYSTSSTEPNQTETLIVAIQFVAISELNLRSRTVTLICIMVLQIIRERRWKEVTGVFNFPSTATNASFVLRKYYGSLLRHYEQLYYFKARSWSPVSPVPLQSSLISQCPAQVTVQPSPEYQAAAVKQQTANIAELCRGVSLRLKPTAVIFSKVYLGLEYFLNCFENGRWKMLPDAVLLTVVAMPGSSANSSVTGVIDGKFESGYLVTVTVGSEKLKGVLYQAPPENQSWQAPQRRSVPANNSGNTQAVPGTRRRRRKKSEIKRRDPAHPKPNRSGYNFFFAEQHARLKPLYPGKDREISRMIGELWNKINDSQKVVYQDKALKDKERYKIEMEGYRERLRTGKVISDAVPLQQWLPGKDSEMVEVNVSTGETGGGSPQNDCSSGESDSEDDRTAEKDMDMMEASPVEGLGANSGDMDVETSAEVTPFSKKVETVKDEGGEKPGNPATGNSDTTVQILEENIHGDKH</sequence>
<dbReference type="InterPro" id="IPR036910">
    <property type="entry name" value="HMG_box_dom_sf"/>
</dbReference>
<evidence type="ECO:0000259" key="4">
    <source>
        <dbReference type="PROSITE" id="PS51011"/>
    </source>
</evidence>
<dbReference type="Pfam" id="PF01388">
    <property type="entry name" value="ARID"/>
    <property type="match status" value="1"/>
</dbReference>
<dbReference type="InterPro" id="IPR001606">
    <property type="entry name" value="ARID_dom"/>
</dbReference>
<accession>A0A835J7H6</accession>
<feature type="compositionally biased region" description="Basic residues" evidence="2">
    <location>
        <begin position="335"/>
        <end position="345"/>
    </location>
</feature>
<dbReference type="InterPro" id="IPR036431">
    <property type="entry name" value="ARID_dom_sf"/>
</dbReference>
<evidence type="ECO:0000313" key="5">
    <source>
        <dbReference type="EMBL" id="KAF9663444.1"/>
    </source>
</evidence>
<dbReference type="SMART" id="SM01014">
    <property type="entry name" value="ARID"/>
    <property type="match status" value="1"/>
</dbReference>
<feature type="DNA-binding region" description="HMG box" evidence="1">
    <location>
        <begin position="353"/>
        <end position="420"/>
    </location>
</feature>
<dbReference type="FunFam" id="1.10.30.10:FF:000055">
    <property type="entry name" value="High mobility group B protein 15"/>
    <property type="match status" value="1"/>
</dbReference>
<feature type="compositionally biased region" description="Polar residues" evidence="2">
    <location>
        <begin position="530"/>
        <end position="539"/>
    </location>
</feature>
<keyword evidence="1" id="KW-0238">DNA-binding</keyword>
<evidence type="ECO:0000256" key="1">
    <source>
        <dbReference type="PROSITE-ProRule" id="PRU00267"/>
    </source>
</evidence>
<feature type="domain" description="HMG box" evidence="3">
    <location>
        <begin position="353"/>
        <end position="420"/>
    </location>
</feature>
<dbReference type="PROSITE" id="PS51011">
    <property type="entry name" value="ARID"/>
    <property type="match status" value="1"/>
</dbReference>
<keyword evidence="6" id="KW-1185">Reference proteome</keyword>
<dbReference type="SMART" id="SM00398">
    <property type="entry name" value="HMG"/>
    <property type="match status" value="1"/>
</dbReference>
<dbReference type="CDD" id="cd16872">
    <property type="entry name" value="ARID_HMGB9-like"/>
    <property type="match status" value="1"/>
</dbReference>
<protein>
    <recommendedName>
        <fullName evidence="7">HMG box domain-containing protein</fullName>
    </recommendedName>
</protein>
<dbReference type="InterPro" id="IPR045303">
    <property type="entry name" value="ARID_HMGB9-like"/>
</dbReference>
<feature type="domain" description="ARID" evidence="4">
    <location>
        <begin position="35"/>
        <end position="170"/>
    </location>
</feature>
<dbReference type="Proteomes" id="UP000657918">
    <property type="component" value="Unassembled WGS sequence"/>
</dbReference>
<dbReference type="Gene3D" id="1.10.30.10">
    <property type="entry name" value="High mobility group box domain"/>
    <property type="match status" value="1"/>
</dbReference>
<feature type="region of interest" description="Disordered" evidence="2">
    <location>
        <begin position="309"/>
        <end position="360"/>
    </location>
</feature>
<dbReference type="GO" id="GO:0005634">
    <property type="term" value="C:nucleus"/>
    <property type="evidence" value="ECO:0007669"/>
    <property type="project" value="UniProtKB-UniRule"/>
</dbReference>
<dbReference type="AlphaFoldDB" id="A0A835J7H6"/>
<dbReference type="CDD" id="cd22009">
    <property type="entry name" value="HMG-box_AtHMGB9-like"/>
    <property type="match status" value="1"/>
</dbReference>
<dbReference type="PANTHER" id="PTHR46691:SF3">
    <property type="entry name" value="HIGH MOBILITY GROUP B PROTEIN 15"/>
    <property type="match status" value="1"/>
</dbReference>
<feature type="compositionally biased region" description="Basic and acidic residues" evidence="2">
    <location>
        <begin position="513"/>
        <end position="524"/>
    </location>
</feature>
<dbReference type="SUPFAM" id="SSF47095">
    <property type="entry name" value="HMG-box"/>
    <property type="match status" value="1"/>
</dbReference>
<evidence type="ECO:0000256" key="2">
    <source>
        <dbReference type="SAM" id="MobiDB-lite"/>
    </source>
</evidence>
<evidence type="ECO:0000259" key="3">
    <source>
        <dbReference type="PROSITE" id="PS50118"/>
    </source>
</evidence>
<evidence type="ECO:0008006" key="7">
    <source>
        <dbReference type="Google" id="ProtNLM"/>
    </source>
</evidence>